<dbReference type="GO" id="GO:0005886">
    <property type="term" value="C:plasma membrane"/>
    <property type="evidence" value="ECO:0007669"/>
    <property type="project" value="UniProtKB-SubCell"/>
</dbReference>
<evidence type="ECO:0000256" key="6">
    <source>
        <dbReference type="SAM" id="Phobius"/>
    </source>
</evidence>
<evidence type="ECO:0000313" key="8">
    <source>
        <dbReference type="EMBL" id="QQS98572.1"/>
    </source>
</evidence>
<organism evidence="8 9">
    <name type="scientific">Peribacillus psychrosaccharolyticus</name>
    <name type="common">Bacillus psychrosaccharolyticus</name>
    <dbReference type="NCBI Taxonomy" id="1407"/>
    <lineage>
        <taxon>Bacteria</taxon>
        <taxon>Bacillati</taxon>
        <taxon>Bacillota</taxon>
        <taxon>Bacilli</taxon>
        <taxon>Bacillales</taxon>
        <taxon>Bacillaceae</taxon>
        <taxon>Peribacillus</taxon>
    </lineage>
</organism>
<keyword evidence="9" id="KW-1185">Reference proteome</keyword>
<keyword evidence="4 6" id="KW-1133">Transmembrane helix</keyword>
<feature type="transmembrane region" description="Helical" evidence="6">
    <location>
        <begin position="103"/>
        <end position="123"/>
    </location>
</feature>
<evidence type="ECO:0000256" key="2">
    <source>
        <dbReference type="ARBA" id="ARBA00022475"/>
    </source>
</evidence>
<feature type="transmembrane region" description="Helical" evidence="6">
    <location>
        <begin position="6"/>
        <end position="30"/>
    </location>
</feature>
<dbReference type="Proteomes" id="UP000595254">
    <property type="component" value="Chromosome"/>
</dbReference>
<name>A0A974RYP6_PERPY</name>
<feature type="domain" description="Type II secretion system protein GspF" evidence="7">
    <location>
        <begin position="165"/>
        <end position="291"/>
    </location>
</feature>
<dbReference type="AlphaFoldDB" id="A0A974RYP6"/>
<comment type="subcellular location">
    <subcellularLocation>
        <location evidence="1">Cell membrane</location>
        <topology evidence="1">Multi-pass membrane protein</topology>
    </subcellularLocation>
</comment>
<dbReference type="RefSeq" id="WP_201647517.1">
    <property type="nucleotide sequence ID" value="NZ_CP068053.1"/>
</dbReference>
<dbReference type="InterPro" id="IPR018076">
    <property type="entry name" value="T2SS_GspF_dom"/>
</dbReference>
<keyword evidence="5 6" id="KW-0472">Membrane</keyword>
<feature type="transmembrane region" description="Helical" evidence="6">
    <location>
        <begin position="273"/>
        <end position="300"/>
    </location>
</feature>
<feature type="transmembrane region" description="Helical" evidence="6">
    <location>
        <begin position="129"/>
        <end position="149"/>
    </location>
</feature>
<gene>
    <name evidence="8" type="ORF">I6J18_12500</name>
</gene>
<evidence type="ECO:0000259" key="7">
    <source>
        <dbReference type="Pfam" id="PF00482"/>
    </source>
</evidence>
<evidence type="ECO:0000313" key="9">
    <source>
        <dbReference type="Proteomes" id="UP000595254"/>
    </source>
</evidence>
<dbReference type="EMBL" id="CP068053">
    <property type="protein sequence ID" value="QQS98572.1"/>
    <property type="molecule type" value="Genomic_DNA"/>
</dbReference>
<protein>
    <submittedName>
        <fullName evidence="8">Type II secretion system F family protein</fullName>
    </submittedName>
</protein>
<dbReference type="PANTHER" id="PTHR35007:SF2">
    <property type="entry name" value="PILUS ASSEMBLE PROTEIN"/>
    <property type="match status" value="1"/>
</dbReference>
<dbReference type="PANTHER" id="PTHR35007">
    <property type="entry name" value="INTEGRAL MEMBRANE PROTEIN-RELATED"/>
    <property type="match status" value="1"/>
</dbReference>
<keyword evidence="2" id="KW-1003">Cell membrane</keyword>
<dbReference type="Pfam" id="PF00482">
    <property type="entry name" value="T2SSF"/>
    <property type="match status" value="1"/>
</dbReference>
<reference evidence="8 9" key="1">
    <citation type="submission" date="2021-01" db="EMBL/GenBank/DDBJ databases">
        <title>FDA dAtabase for Regulatory Grade micrObial Sequences (FDA-ARGOS): Supporting development and validation of Infectious Disease Dx tests.</title>
        <authorList>
            <person name="Nelson B."/>
            <person name="Plummer A."/>
            <person name="Tallon L."/>
            <person name="Sadzewicz L."/>
            <person name="Zhao X."/>
            <person name="Boylan J."/>
            <person name="Ott S."/>
            <person name="Bowen H."/>
            <person name="Vavikolanu K."/>
            <person name="Mehta A."/>
            <person name="Aluvathingal J."/>
            <person name="Nadendla S."/>
            <person name="Myers T."/>
            <person name="Yan Y."/>
            <person name="Sichtig H."/>
        </authorList>
    </citation>
    <scope>NUCLEOTIDE SEQUENCE [LARGE SCALE GENOMIC DNA]</scope>
    <source>
        <strain evidence="8 9">FDAARGOS_1161</strain>
    </source>
</reference>
<sequence length="312" mass="34666">MKLVGLFSLIMMFFILLMLFFGFVYLYLFIAKKQSLLIYQGYNSKKRKSKKTLKDKILSLITSWSVKAGPIGIKYPFFADIDKHTKMLKEAGNPLDLQLQDFFGLRFVLGFMGLFFGTAYTIIGLPFGLQVLLLSIIGGFLGPSGWLHLKAKYRQETISIMMPDFLDTVSVTLQAGVSLDGALSQVTMQFEGPLSEEIEQFNKEVELGVPRLSAYQSLIDRNSSKELHSLVNSLIQGSSLGVPVSKTFKLQADDLRSTRGFTAKEKAAKASPLITLVTTFFIAPAVFGLIIGLLVLNIIYNPGAFGLDSFFF</sequence>
<evidence type="ECO:0000256" key="3">
    <source>
        <dbReference type="ARBA" id="ARBA00022692"/>
    </source>
</evidence>
<dbReference type="KEGG" id="ppsr:I6J18_12500"/>
<proteinExistence type="predicted"/>
<keyword evidence="3 6" id="KW-0812">Transmembrane</keyword>
<evidence type="ECO:0000256" key="4">
    <source>
        <dbReference type="ARBA" id="ARBA00022989"/>
    </source>
</evidence>
<evidence type="ECO:0000256" key="5">
    <source>
        <dbReference type="ARBA" id="ARBA00023136"/>
    </source>
</evidence>
<accession>A0A974RYP6</accession>
<evidence type="ECO:0000256" key="1">
    <source>
        <dbReference type="ARBA" id="ARBA00004651"/>
    </source>
</evidence>